<evidence type="ECO:0000313" key="3">
    <source>
        <dbReference type="Proteomes" id="UP000682134"/>
    </source>
</evidence>
<keyword evidence="3" id="KW-1185">Reference proteome</keyword>
<dbReference type="EMBL" id="JAGIYQ010000005">
    <property type="protein sequence ID" value="MBP0725350.1"/>
    <property type="molecule type" value="Genomic_DNA"/>
</dbReference>
<dbReference type="InterPro" id="IPR014710">
    <property type="entry name" value="RmlC-like_jellyroll"/>
</dbReference>
<keyword evidence="2" id="KW-0223">Dioxygenase</keyword>
<evidence type="ECO:0000313" key="2">
    <source>
        <dbReference type="EMBL" id="MBP0725350.1"/>
    </source>
</evidence>
<keyword evidence="2" id="KW-0560">Oxidoreductase</keyword>
<organism evidence="2 3">
    <name type="scientific">Gottfriedia endophytica</name>
    <dbReference type="NCBI Taxonomy" id="2820819"/>
    <lineage>
        <taxon>Bacteria</taxon>
        <taxon>Bacillati</taxon>
        <taxon>Bacillota</taxon>
        <taxon>Bacilli</taxon>
        <taxon>Bacillales</taxon>
        <taxon>Bacillaceae</taxon>
        <taxon>Gottfriedia</taxon>
    </lineage>
</organism>
<protein>
    <submittedName>
        <fullName evidence="2">2,4'-dihydroxyacetophenone dioxygenase family protein</fullName>
    </submittedName>
</protein>
<proteinExistence type="predicted"/>
<name>A0A940NJ63_9BACI</name>
<comment type="caution">
    <text evidence="2">The sequence shown here is derived from an EMBL/GenBank/DDBJ whole genome shotgun (WGS) entry which is preliminary data.</text>
</comment>
<dbReference type="SUPFAM" id="SSF51182">
    <property type="entry name" value="RmlC-like cupins"/>
    <property type="match status" value="1"/>
</dbReference>
<dbReference type="GO" id="GO:0051213">
    <property type="term" value="F:dioxygenase activity"/>
    <property type="evidence" value="ECO:0007669"/>
    <property type="project" value="UniProtKB-KW"/>
</dbReference>
<gene>
    <name evidence="2" type="ORF">J5Y03_09130</name>
</gene>
<dbReference type="CDD" id="cd20302">
    <property type="entry name" value="cupin_DAD"/>
    <property type="match status" value="1"/>
</dbReference>
<dbReference type="InterPro" id="IPR011051">
    <property type="entry name" value="RmlC_Cupin_sf"/>
</dbReference>
<dbReference type="Pfam" id="PF12973">
    <property type="entry name" value="Cupin_7"/>
    <property type="match status" value="1"/>
</dbReference>
<reference evidence="2" key="1">
    <citation type="submission" date="2021-04" db="EMBL/GenBank/DDBJ databases">
        <title>Genome seq and assembly of Bacillus sp.</title>
        <authorList>
            <person name="Chhetri G."/>
        </authorList>
    </citation>
    <scope>NUCLEOTIDE SEQUENCE</scope>
    <source>
        <strain evidence="2">RG28</strain>
    </source>
</reference>
<dbReference type="InterPro" id="IPR025979">
    <property type="entry name" value="ChrR-like_cupin_dom"/>
</dbReference>
<sequence length="155" mass="17277">MSNTKAVSAFEANHVSTEDLPWFPYFGEAKLKLIKANPVTGQFITLLKVPANMQLPSHFHPGPVTVYTIQGTWRYIENDWVSKAGDVVCEPAGSKHTPEGLGDEDVITFNIVDGTLDYLGENDEIIARDNWESVLNKYHAYCEAEGIEAVDLTKY</sequence>
<evidence type="ECO:0000259" key="1">
    <source>
        <dbReference type="Pfam" id="PF12973"/>
    </source>
</evidence>
<dbReference type="RefSeq" id="WP_209404820.1">
    <property type="nucleotide sequence ID" value="NZ_JAGIYQ010000005.1"/>
</dbReference>
<dbReference type="Gene3D" id="2.60.120.10">
    <property type="entry name" value="Jelly Rolls"/>
    <property type="match status" value="1"/>
</dbReference>
<feature type="domain" description="ChrR-like cupin" evidence="1">
    <location>
        <begin position="14"/>
        <end position="109"/>
    </location>
</feature>
<dbReference type="Proteomes" id="UP000682134">
    <property type="component" value="Unassembled WGS sequence"/>
</dbReference>
<accession>A0A940NJ63</accession>
<dbReference type="AlphaFoldDB" id="A0A940NJ63"/>